<comment type="caution">
    <text evidence="1">The sequence shown here is derived from an EMBL/GenBank/DDBJ whole genome shotgun (WGS) entry which is preliminary data.</text>
</comment>
<gene>
    <name evidence="1" type="ORF">HGP05_08750</name>
</gene>
<dbReference type="Gene3D" id="3.40.50.150">
    <property type="entry name" value="Vaccinia Virus protein VP39"/>
    <property type="match status" value="1"/>
</dbReference>
<dbReference type="AlphaFoldDB" id="A0A7Y0YS14"/>
<dbReference type="SUPFAM" id="SSF53335">
    <property type="entry name" value="S-adenosyl-L-methionine-dependent methyltransferases"/>
    <property type="match status" value="1"/>
</dbReference>
<proteinExistence type="predicted"/>
<keyword evidence="1" id="KW-0808">Transferase</keyword>
<dbReference type="GO" id="GO:0008168">
    <property type="term" value="F:methyltransferase activity"/>
    <property type="evidence" value="ECO:0007669"/>
    <property type="project" value="UniProtKB-KW"/>
</dbReference>
<accession>A0A7Y0YS14</accession>
<protein>
    <submittedName>
        <fullName evidence="1">Class I SAM-dependent methyltransferase</fullName>
    </submittedName>
</protein>
<name>A0A7Y0YS14_STRSA</name>
<keyword evidence="1" id="KW-0489">Methyltransferase</keyword>
<dbReference type="InterPro" id="IPR029063">
    <property type="entry name" value="SAM-dependent_MTases_sf"/>
</dbReference>
<sequence length="183" mass="20798">MADFLAKNNQVTAIEPSSEMISERKQNFSYEQLQGSLELLQNYLTSLLTSSFVIMFEYVSAPALYLTEFSRLLKRAAKFLWSSITRLGALCIQWFLKMTQKSPAAFSGQEYQTHSMGAAKVYQVQEVISGLPLEVEDYQGVRIFYGQSNDYKAAPDWAQKMLEMSRLSATNPYRDIAAFSMFG</sequence>
<dbReference type="GO" id="GO:0032259">
    <property type="term" value="P:methylation"/>
    <property type="evidence" value="ECO:0007669"/>
    <property type="project" value="UniProtKB-KW"/>
</dbReference>
<reference evidence="1" key="1">
    <citation type="submission" date="2020-04" db="EMBL/GenBank/DDBJ databases">
        <authorList>
            <person name="Chakraborty B."/>
            <person name="Walker A.R."/>
            <person name="Burne R.A."/>
        </authorList>
    </citation>
    <scope>NUCLEOTIDE SEQUENCE [LARGE SCALE GENOMIC DNA]</scope>
    <source>
        <strain evidence="1">BCA8</strain>
    </source>
</reference>
<dbReference type="EMBL" id="JABBCN010000003">
    <property type="protein sequence ID" value="NMX24821.1"/>
    <property type="molecule type" value="Genomic_DNA"/>
</dbReference>
<organism evidence="1">
    <name type="scientific">Streptococcus sanguinis</name>
    <dbReference type="NCBI Taxonomy" id="1305"/>
    <lineage>
        <taxon>Bacteria</taxon>
        <taxon>Bacillati</taxon>
        <taxon>Bacillota</taxon>
        <taxon>Bacilli</taxon>
        <taxon>Lactobacillales</taxon>
        <taxon>Streptococcaceae</taxon>
        <taxon>Streptococcus</taxon>
    </lineage>
</organism>
<evidence type="ECO:0000313" key="1">
    <source>
        <dbReference type="EMBL" id="NMX24821.1"/>
    </source>
</evidence>